<dbReference type="RefSeq" id="WP_259199688.1">
    <property type="nucleotide sequence ID" value="NZ_JANUXY010000004.1"/>
</dbReference>
<proteinExistence type="predicted"/>
<dbReference type="Pfam" id="PF05135">
    <property type="entry name" value="Phage_connect_1"/>
    <property type="match status" value="1"/>
</dbReference>
<evidence type="ECO:0000313" key="1">
    <source>
        <dbReference type="EMBL" id="MCS4486381.1"/>
    </source>
</evidence>
<gene>
    <name evidence="1" type="ORF">NXS11_05660</name>
</gene>
<comment type="caution">
    <text evidence="1">The sequence shown here is derived from an EMBL/GenBank/DDBJ whole genome shotgun (WGS) entry which is preliminary data.</text>
</comment>
<name>A0ABT2F1S0_9STAP</name>
<reference evidence="1 2" key="1">
    <citation type="journal article" date="2023" name="Int. J. Syst. Evol. Microbiol.">
        <title>Streptococcus sciuri sp. nov., Staphylococcus marylandisciuri sp. nov. and Staphylococcus americanisciuri sp. nov., isolated from faeces of eastern grey squirrel (Sciurus carolinensis).</title>
        <authorList>
            <person name="Volokhov D.V."/>
            <person name="Zagorodnyaya T.A."/>
            <person name="Furtak V.A."/>
            <person name="Nattanmai G."/>
            <person name="Randall L."/>
            <person name="Jose S."/>
            <person name="Gao Y."/>
            <person name="Eisenberg T."/>
            <person name="Delmonte P."/>
            <person name="Blom J."/>
            <person name="Mitchell K.K."/>
        </authorList>
    </citation>
    <scope>NUCLEOTIDE SEQUENCE [LARGE SCALE GENOMIC DNA]</scope>
    <source>
        <strain evidence="1 2">GRT3</strain>
    </source>
</reference>
<dbReference type="CDD" id="cd08054">
    <property type="entry name" value="gp6"/>
    <property type="match status" value="1"/>
</dbReference>
<dbReference type="EMBL" id="JANUXY010000004">
    <property type="protein sequence ID" value="MCS4486381.1"/>
    <property type="molecule type" value="Genomic_DNA"/>
</dbReference>
<organism evidence="1 2">
    <name type="scientific">Staphylococcus americanisciuri</name>
    <dbReference type="NCBI Taxonomy" id="2973940"/>
    <lineage>
        <taxon>Bacteria</taxon>
        <taxon>Bacillati</taxon>
        <taxon>Bacillota</taxon>
        <taxon>Bacilli</taxon>
        <taxon>Bacillales</taxon>
        <taxon>Staphylococcaceae</taxon>
        <taxon>Staphylococcus</taxon>
    </lineage>
</organism>
<dbReference type="NCBIfam" id="TIGR01560">
    <property type="entry name" value="put_DNA_pack"/>
    <property type="match status" value="1"/>
</dbReference>
<dbReference type="Gene3D" id="1.10.3230.30">
    <property type="entry name" value="Phage gp6-like head-tail connector protein"/>
    <property type="match status" value="1"/>
</dbReference>
<evidence type="ECO:0000313" key="2">
    <source>
        <dbReference type="Proteomes" id="UP001205609"/>
    </source>
</evidence>
<dbReference type="InterPro" id="IPR006450">
    <property type="entry name" value="Phage_HK97_gp6-like"/>
</dbReference>
<sequence>MDLQTIKQWLYIDHDLDDELIETLIASAKSELELSGVPLYSEREKEYPLYCIAIRYIIARDFETRGYIENNSYNKEFNDKALQSMILKLKNW</sequence>
<keyword evidence="2" id="KW-1185">Reference proteome</keyword>
<protein>
    <submittedName>
        <fullName evidence="1">Head-tail connector protein</fullName>
    </submittedName>
</protein>
<dbReference type="Proteomes" id="UP001205609">
    <property type="component" value="Unassembled WGS sequence"/>
</dbReference>
<accession>A0ABT2F1S0</accession>
<dbReference type="InterPro" id="IPR021146">
    <property type="entry name" value="Phage_gp6-like_head-tail"/>
</dbReference>